<feature type="transmembrane region" description="Helical" evidence="5">
    <location>
        <begin position="422"/>
        <end position="441"/>
    </location>
</feature>
<feature type="transmembrane region" description="Helical" evidence="5">
    <location>
        <begin position="193"/>
        <end position="210"/>
    </location>
</feature>
<evidence type="ECO:0000313" key="7">
    <source>
        <dbReference type="EMBL" id="MFC6879516.1"/>
    </source>
</evidence>
<dbReference type="Proteomes" id="UP001596380">
    <property type="component" value="Unassembled WGS sequence"/>
</dbReference>
<dbReference type="SUPFAM" id="SSF103473">
    <property type="entry name" value="MFS general substrate transporter"/>
    <property type="match status" value="1"/>
</dbReference>
<evidence type="ECO:0000256" key="1">
    <source>
        <dbReference type="ARBA" id="ARBA00004651"/>
    </source>
</evidence>
<feature type="transmembrane region" description="Helical" evidence="5">
    <location>
        <begin position="130"/>
        <end position="149"/>
    </location>
</feature>
<evidence type="ECO:0000256" key="5">
    <source>
        <dbReference type="SAM" id="Phobius"/>
    </source>
</evidence>
<proteinExistence type="predicted"/>
<name>A0ABW2CFZ7_9ACTN</name>
<evidence type="ECO:0000256" key="4">
    <source>
        <dbReference type="ARBA" id="ARBA00023136"/>
    </source>
</evidence>
<feature type="domain" description="Major facilitator superfamily (MFS) profile" evidence="6">
    <location>
        <begin position="6"/>
        <end position="445"/>
    </location>
</feature>
<dbReference type="CDD" id="cd17321">
    <property type="entry name" value="MFS_MMR_MDR_like"/>
    <property type="match status" value="1"/>
</dbReference>
<dbReference type="RefSeq" id="WP_160821505.1">
    <property type="nucleotide sequence ID" value="NZ_JBHSXE010000001.1"/>
</dbReference>
<dbReference type="Gene3D" id="1.20.1720.10">
    <property type="entry name" value="Multidrug resistance protein D"/>
    <property type="match status" value="1"/>
</dbReference>
<dbReference type="InterPro" id="IPR011701">
    <property type="entry name" value="MFS"/>
</dbReference>
<feature type="transmembrane region" description="Helical" evidence="5">
    <location>
        <begin position="97"/>
        <end position="118"/>
    </location>
</feature>
<dbReference type="Pfam" id="PF07690">
    <property type="entry name" value="MFS_1"/>
    <property type="match status" value="1"/>
</dbReference>
<feature type="transmembrane region" description="Helical" evidence="5">
    <location>
        <begin position="71"/>
        <end position="91"/>
    </location>
</feature>
<evidence type="ECO:0000259" key="6">
    <source>
        <dbReference type="PROSITE" id="PS50850"/>
    </source>
</evidence>
<evidence type="ECO:0000256" key="2">
    <source>
        <dbReference type="ARBA" id="ARBA00022692"/>
    </source>
</evidence>
<keyword evidence="4 5" id="KW-0472">Membrane</keyword>
<feature type="transmembrane region" description="Helical" evidence="5">
    <location>
        <begin position="323"/>
        <end position="342"/>
    </location>
</feature>
<keyword evidence="3 5" id="KW-1133">Transmembrane helix</keyword>
<feature type="transmembrane region" description="Helical" evidence="5">
    <location>
        <begin position="354"/>
        <end position="377"/>
    </location>
</feature>
<comment type="caution">
    <text evidence="7">The sequence shown here is derived from an EMBL/GenBank/DDBJ whole genome shotgun (WGS) entry which is preliminary data.</text>
</comment>
<dbReference type="PROSITE" id="PS50850">
    <property type="entry name" value="MFS"/>
    <property type="match status" value="1"/>
</dbReference>
<dbReference type="PRINTS" id="PR01036">
    <property type="entry name" value="TCRTETB"/>
</dbReference>
<dbReference type="PANTHER" id="PTHR42718">
    <property type="entry name" value="MAJOR FACILITATOR SUPERFAMILY MULTIDRUG TRANSPORTER MFSC"/>
    <property type="match status" value="1"/>
</dbReference>
<feature type="transmembrane region" description="Helical" evidence="5">
    <location>
        <begin position="257"/>
        <end position="278"/>
    </location>
</feature>
<feature type="transmembrane region" description="Helical" evidence="5">
    <location>
        <begin position="41"/>
        <end position="64"/>
    </location>
</feature>
<evidence type="ECO:0000256" key="3">
    <source>
        <dbReference type="ARBA" id="ARBA00022989"/>
    </source>
</evidence>
<reference evidence="8" key="1">
    <citation type="journal article" date="2019" name="Int. J. Syst. Evol. Microbiol.">
        <title>The Global Catalogue of Microorganisms (GCM) 10K type strain sequencing project: providing services to taxonomists for standard genome sequencing and annotation.</title>
        <authorList>
            <consortium name="The Broad Institute Genomics Platform"/>
            <consortium name="The Broad Institute Genome Sequencing Center for Infectious Disease"/>
            <person name="Wu L."/>
            <person name="Ma J."/>
        </authorList>
    </citation>
    <scope>NUCLEOTIDE SEQUENCE [LARGE SCALE GENOMIC DNA]</scope>
    <source>
        <strain evidence="8">JCM 3369</strain>
    </source>
</reference>
<organism evidence="7 8">
    <name type="scientific">Actinomadura yumaensis</name>
    <dbReference type="NCBI Taxonomy" id="111807"/>
    <lineage>
        <taxon>Bacteria</taxon>
        <taxon>Bacillati</taxon>
        <taxon>Actinomycetota</taxon>
        <taxon>Actinomycetes</taxon>
        <taxon>Streptosporangiales</taxon>
        <taxon>Thermomonosporaceae</taxon>
        <taxon>Actinomadura</taxon>
    </lineage>
</organism>
<sequence>MRKWWPLVAVCLGTFMFLLDTTVLSVALPEIGEGLSAPLPALQWVANVYTLVLAVLMLMMGALADRFGARTVYVAGLMVFGVASLACGSAPNAGALVAARAAQGVGGAAMAVTTFALIGSCYRGPDMGRAMGVFGAVSGLAAAVGPMLGGALTQYLGWRSVFFLNLPLVAVTVALTLRVLAPGRQGTGTRIDLPGMVVFALCAGSLTYALTSAGEVGWASPAVLGPLALAALALAVFARVELRSPAPLLDVALFGRAAFSAVMMCVVASTAAFAALVYTSVWLQSGLGLGPARAGLALMPLALASFATSLISGRRLHGRSPRAVLATGLLLSGIGCALQAGLDAGASAVSLAPGLALTGVGVGLLGPAMGAAVFAALPPERGGMAAGAMTTFRQLGQTLGVAVLGVLFQQGGGAMTEGLDRVLIAAAAAGIIGSVLAYVFVPRPAAANAPAPARRDLTDSR</sequence>
<evidence type="ECO:0000313" key="8">
    <source>
        <dbReference type="Proteomes" id="UP001596380"/>
    </source>
</evidence>
<accession>A0ABW2CFZ7</accession>
<protein>
    <submittedName>
        <fullName evidence="7">MFS transporter</fullName>
    </submittedName>
</protein>
<feature type="transmembrane region" description="Helical" evidence="5">
    <location>
        <begin position="161"/>
        <end position="181"/>
    </location>
</feature>
<keyword evidence="8" id="KW-1185">Reference proteome</keyword>
<dbReference type="EMBL" id="JBHSXS010000003">
    <property type="protein sequence ID" value="MFC6879516.1"/>
    <property type="molecule type" value="Genomic_DNA"/>
</dbReference>
<keyword evidence="2 5" id="KW-0812">Transmembrane</keyword>
<feature type="transmembrane region" description="Helical" evidence="5">
    <location>
        <begin position="290"/>
        <end position="311"/>
    </location>
</feature>
<feature type="transmembrane region" description="Helical" evidence="5">
    <location>
        <begin position="398"/>
        <end position="416"/>
    </location>
</feature>
<dbReference type="InterPro" id="IPR036259">
    <property type="entry name" value="MFS_trans_sf"/>
</dbReference>
<feature type="transmembrane region" description="Helical" evidence="5">
    <location>
        <begin position="216"/>
        <end position="237"/>
    </location>
</feature>
<comment type="subcellular location">
    <subcellularLocation>
        <location evidence="1">Cell membrane</location>
        <topology evidence="1">Multi-pass membrane protein</topology>
    </subcellularLocation>
</comment>
<dbReference type="PANTHER" id="PTHR42718:SF49">
    <property type="entry name" value="EXPORT PROTEIN"/>
    <property type="match status" value="1"/>
</dbReference>
<dbReference type="Gene3D" id="1.20.1250.20">
    <property type="entry name" value="MFS general substrate transporter like domains"/>
    <property type="match status" value="1"/>
</dbReference>
<gene>
    <name evidence="7" type="ORF">ACFQKB_07020</name>
</gene>
<dbReference type="InterPro" id="IPR020846">
    <property type="entry name" value="MFS_dom"/>
</dbReference>